<dbReference type="PANTHER" id="PTHR43625:SF40">
    <property type="entry name" value="ALDO-KETO REDUCTASE YAKC [NADP(+)]"/>
    <property type="match status" value="1"/>
</dbReference>
<evidence type="ECO:0000313" key="3">
    <source>
        <dbReference type="EMBL" id="USG63133.1"/>
    </source>
</evidence>
<organism evidence="3 4">
    <name type="scientific">Sneathiella marina</name>
    <dbReference type="NCBI Taxonomy" id="2950108"/>
    <lineage>
        <taxon>Bacteria</taxon>
        <taxon>Pseudomonadati</taxon>
        <taxon>Pseudomonadota</taxon>
        <taxon>Alphaproteobacteria</taxon>
        <taxon>Sneathiellales</taxon>
        <taxon>Sneathiellaceae</taxon>
        <taxon>Sneathiella</taxon>
    </lineage>
</organism>
<dbReference type="EMBL" id="CP098747">
    <property type="protein sequence ID" value="USG63133.1"/>
    <property type="molecule type" value="Genomic_DNA"/>
</dbReference>
<dbReference type="PROSITE" id="PS51257">
    <property type="entry name" value="PROKAR_LIPOPROTEIN"/>
    <property type="match status" value="1"/>
</dbReference>
<sequence>MNKRALGKNGPLVSPVGLGCWSFAGAYGPTDETESHETLAKALDLGVDFLDTANVYGAGVSEQVIGSFIAKNPNQFRIATKGGIQRAPGSTERVFNNSSSYLRECLEKSLKNLGVDYVDLYYIHRRDPNLPIEEVMETLVAFKNEGKIGGIGFSEIAPSSLRRAHAVHPVAAVQSEYSLWTRGPELGMVQACEDLGVTFVPFSPVGRGMFGQNAPDPGSFSKIDFRKNNPRFLEPNFSYNLKAIDQFRIFAADKGLSPATLALAWILNRNDTHVPIPGTRSASHLSECAAAGAVSLTPDDLAEIEALLPVGFAHGDRYSDAQLGGAERYC</sequence>
<proteinExistence type="predicted"/>
<keyword evidence="1" id="KW-0560">Oxidoreductase</keyword>
<evidence type="ECO:0000256" key="1">
    <source>
        <dbReference type="ARBA" id="ARBA00023002"/>
    </source>
</evidence>
<keyword evidence="4" id="KW-1185">Reference proteome</keyword>
<dbReference type="InterPro" id="IPR050791">
    <property type="entry name" value="Aldo-Keto_reductase"/>
</dbReference>
<gene>
    <name evidence="3" type="ORF">NBZ79_09110</name>
</gene>
<evidence type="ECO:0000313" key="4">
    <source>
        <dbReference type="Proteomes" id="UP001056291"/>
    </source>
</evidence>
<dbReference type="Pfam" id="PF00248">
    <property type="entry name" value="Aldo_ket_red"/>
    <property type="match status" value="1"/>
</dbReference>
<dbReference type="SUPFAM" id="SSF51430">
    <property type="entry name" value="NAD(P)-linked oxidoreductase"/>
    <property type="match status" value="1"/>
</dbReference>
<name>A0ABY4W7I9_9PROT</name>
<dbReference type="Proteomes" id="UP001056291">
    <property type="component" value="Chromosome"/>
</dbReference>
<dbReference type="PANTHER" id="PTHR43625">
    <property type="entry name" value="AFLATOXIN B1 ALDEHYDE REDUCTASE"/>
    <property type="match status" value="1"/>
</dbReference>
<dbReference type="InterPro" id="IPR036812">
    <property type="entry name" value="NAD(P)_OxRdtase_dom_sf"/>
</dbReference>
<dbReference type="InterPro" id="IPR020471">
    <property type="entry name" value="AKR"/>
</dbReference>
<dbReference type="InterPro" id="IPR023210">
    <property type="entry name" value="NADP_OxRdtase_dom"/>
</dbReference>
<reference evidence="3" key="1">
    <citation type="submission" date="2022-06" db="EMBL/GenBank/DDBJ databases">
        <title>Sneathiella actinostolidae sp. nov., isolated from a sea anemonein the Western Pacific Ocean.</title>
        <authorList>
            <person name="Wei M.J."/>
        </authorList>
    </citation>
    <scope>NUCLEOTIDE SEQUENCE</scope>
    <source>
        <strain evidence="3">PHK-P5</strain>
    </source>
</reference>
<accession>A0ABY4W7I9</accession>
<dbReference type="RefSeq" id="WP_251937729.1">
    <property type="nucleotide sequence ID" value="NZ_CP098747.1"/>
</dbReference>
<evidence type="ECO:0000259" key="2">
    <source>
        <dbReference type="Pfam" id="PF00248"/>
    </source>
</evidence>
<protein>
    <submittedName>
        <fullName evidence="3">Aldo/keto reductase</fullName>
    </submittedName>
</protein>
<dbReference type="PRINTS" id="PR00069">
    <property type="entry name" value="ALDKETRDTASE"/>
</dbReference>
<dbReference type="Gene3D" id="3.20.20.100">
    <property type="entry name" value="NADP-dependent oxidoreductase domain"/>
    <property type="match status" value="1"/>
</dbReference>
<feature type="domain" description="NADP-dependent oxidoreductase" evidence="2">
    <location>
        <begin position="16"/>
        <end position="307"/>
    </location>
</feature>